<name>A0A2Z6S655_9GLOM</name>
<protein>
    <submittedName>
        <fullName evidence="1">Uncharacterized protein</fullName>
    </submittedName>
</protein>
<reference evidence="1 2" key="1">
    <citation type="submission" date="2017-11" db="EMBL/GenBank/DDBJ databases">
        <title>The genome of Rhizophagus clarus HR1 reveals common genetic basis of auxotrophy among arbuscular mycorrhizal fungi.</title>
        <authorList>
            <person name="Kobayashi Y."/>
        </authorList>
    </citation>
    <scope>NUCLEOTIDE SEQUENCE [LARGE SCALE GENOMIC DNA]</scope>
    <source>
        <strain evidence="1 2">HR1</strain>
    </source>
</reference>
<dbReference type="Proteomes" id="UP000247702">
    <property type="component" value="Unassembled WGS sequence"/>
</dbReference>
<accession>A0A2Z6S655</accession>
<evidence type="ECO:0000313" key="2">
    <source>
        <dbReference type="Proteomes" id="UP000247702"/>
    </source>
</evidence>
<dbReference type="EMBL" id="BEXD01004346">
    <property type="protein sequence ID" value="GBC10011.1"/>
    <property type="molecule type" value="Genomic_DNA"/>
</dbReference>
<sequence length="67" mass="7608">MVILNFFWAKQDRKSEEYISDVVNMEEDVVPDGDDVIVDGLVGSHLPQAVMVAEETFTLKQHPKQSM</sequence>
<organism evidence="1 2">
    <name type="scientific">Rhizophagus clarus</name>
    <dbReference type="NCBI Taxonomy" id="94130"/>
    <lineage>
        <taxon>Eukaryota</taxon>
        <taxon>Fungi</taxon>
        <taxon>Fungi incertae sedis</taxon>
        <taxon>Mucoromycota</taxon>
        <taxon>Glomeromycotina</taxon>
        <taxon>Glomeromycetes</taxon>
        <taxon>Glomerales</taxon>
        <taxon>Glomeraceae</taxon>
        <taxon>Rhizophagus</taxon>
    </lineage>
</organism>
<keyword evidence="2" id="KW-1185">Reference proteome</keyword>
<evidence type="ECO:0000313" key="1">
    <source>
        <dbReference type="EMBL" id="GBC10011.1"/>
    </source>
</evidence>
<comment type="caution">
    <text evidence="1">The sequence shown here is derived from an EMBL/GenBank/DDBJ whole genome shotgun (WGS) entry which is preliminary data.</text>
</comment>
<gene>
    <name evidence="1" type="ORF">RclHR1_09280002</name>
</gene>
<dbReference type="AlphaFoldDB" id="A0A2Z6S655"/>
<proteinExistence type="predicted"/>